<name>A0A226DNV8_FOLCA</name>
<dbReference type="EMBL" id="LNIX01000016">
    <property type="protein sequence ID" value="OXA46301.1"/>
    <property type="molecule type" value="Genomic_DNA"/>
</dbReference>
<dbReference type="Proteomes" id="UP000198287">
    <property type="component" value="Unassembled WGS sequence"/>
</dbReference>
<keyword evidence="3" id="KW-1185">Reference proteome</keyword>
<comment type="caution">
    <text evidence="2">The sequence shown here is derived from an EMBL/GenBank/DDBJ whole genome shotgun (WGS) entry which is preliminary data.</text>
</comment>
<dbReference type="STRING" id="158441.A0A226DNV8"/>
<accession>A0A226DNV8</accession>
<protein>
    <submittedName>
        <fullName evidence="2">Transposable element Tc1 transposase</fullName>
    </submittedName>
</protein>
<dbReference type="InterPro" id="IPR009057">
    <property type="entry name" value="Homeodomain-like_sf"/>
</dbReference>
<comment type="subcellular location">
    <subcellularLocation>
        <location evidence="1">Nucleus</location>
    </subcellularLocation>
</comment>
<organism evidence="2 3">
    <name type="scientific">Folsomia candida</name>
    <name type="common">Springtail</name>
    <dbReference type="NCBI Taxonomy" id="158441"/>
    <lineage>
        <taxon>Eukaryota</taxon>
        <taxon>Metazoa</taxon>
        <taxon>Ecdysozoa</taxon>
        <taxon>Arthropoda</taxon>
        <taxon>Hexapoda</taxon>
        <taxon>Collembola</taxon>
        <taxon>Entomobryomorpha</taxon>
        <taxon>Isotomoidea</taxon>
        <taxon>Isotomidae</taxon>
        <taxon>Proisotominae</taxon>
        <taxon>Folsomia</taxon>
    </lineage>
</organism>
<dbReference type="PANTHER" id="PTHR23022">
    <property type="entry name" value="TRANSPOSABLE ELEMENT-RELATED"/>
    <property type="match status" value="1"/>
</dbReference>
<evidence type="ECO:0000256" key="1">
    <source>
        <dbReference type="ARBA" id="ARBA00004123"/>
    </source>
</evidence>
<dbReference type="InterPro" id="IPR052338">
    <property type="entry name" value="Transposase_5"/>
</dbReference>
<proteinExistence type="predicted"/>
<dbReference type="GO" id="GO:0003676">
    <property type="term" value="F:nucleic acid binding"/>
    <property type="evidence" value="ECO:0007669"/>
    <property type="project" value="InterPro"/>
</dbReference>
<dbReference type="AlphaFoldDB" id="A0A226DNV8"/>
<dbReference type="InterPro" id="IPR036397">
    <property type="entry name" value="RNaseH_sf"/>
</dbReference>
<dbReference type="PANTHER" id="PTHR23022:SF135">
    <property type="entry name" value="SI:DKEY-77F5.3"/>
    <property type="match status" value="1"/>
</dbReference>
<evidence type="ECO:0000313" key="3">
    <source>
        <dbReference type="Proteomes" id="UP000198287"/>
    </source>
</evidence>
<reference evidence="2 3" key="1">
    <citation type="submission" date="2015-12" db="EMBL/GenBank/DDBJ databases">
        <title>The genome of Folsomia candida.</title>
        <authorList>
            <person name="Faddeeva A."/>
            <person name="Derks M.F."/>
            <person name="Anvar Y."/>
            <person name="Smit S."/>
            <person name="Van Straalen N."/>
            <person name="Roelofs D."/>
        </authorList>
    </citation>
    <scope>NUCLEOTIDE SEQUENCE [LARGE SCALE GENOMIC DNA]</scope>
    <source>
        <strain evidence="2 3">VU population</strain>
        <tissue evidence="2">Whole body</tissue>
    </source>
</reference>
<dbReference type="Gene3D" id="3.30.420.10">
    <property type="entry name" value="Ribonuclease H-like superfamily/Ribonuclease H"/>
    <property type="match status" value="2"/>
</dbReference>
<dbReference type="GO" id="GO:0005634">
    <property type="term" value="C:nucleus"/>
    <property type="evidence" value="ECO:0007669"/>
    <property type="project" value="UniProtKB-SubCell"/>
</dbReference>
<gene>
    <name evidence="2" type="ORF">Fcan01_19197</name>
</gene>
<evidence type="ECO:0000313" key="2">
    <source>
        <dbReference type="EMBL" id="OXA46301.1"/>
    </source>
</evidence>
<dbReference type="SUPFAM" id="SSF46689">
    <property type="entry name" value="Homeodomain-like"/>
    <property type="match status" value="1"/>
</dbReference>
<sequence>MSSAKGQITFHESDPVSMKSVKELFFLCGMCLMIAIDVVPYRKRWLSWECGTAGSGSRSKGKEGDYCATADQCLDPPQMAGQPKLYKHCAVQDLFDFKFEYGFCLYSTDSKTRVDFLYVGKEKYDGVDTQGNSYRYSRSCHSGLEGWTKRGLSQRQIWTKYKLARTTIQTIIKNFKANGSVQNKVRSGRKPILAHREVRHVLNKVNVTPSLSAPKLSTEIKEMFGKQSSPEASYCTEECNQTSEVCQRPHFQATNILGHILWTDESKFNVFGSDGRRRVWRYPKEALNPKNLNPTVKHGGGSVMVWGCMASRICSKTWTWTTICLPTRQRSETLCQVHHGILQEKKIPKLEWPPQSPDLNPIEHLCDHIEREIRKQSFSGIPGLKSRIREVWETISEDVTKNLVNSMTRRLEAVLKANGGPTKY</sequence>